<dbReference type="AlphaFoldDB" id="A0A7W8HYW4"/>
<feature type="domain" description="Glutamyl/glutaminyl-tRNA synthetase class Ib catalytic" evidence="8">
    <location>
        <begin position="12"/>
        <end position="286"/>
    </location>
</feature>
<dbReference type="SUPFAM" id="SSF52374">
    <property type="entry name" value="Nucleotidylyl transferase"/>
    <property type="match status" value="1"/>
</dbReference>
<evidence type="ECO:0000256" key="5">
    <source>
        <dbReference type="ARBA" id="ARBA00022840"/>
    </source>
</evidence>
<evidence type="ECO:0000256" key="4">
    <source>
        <dbReference type="ARBA" id="ARBA00022833"/>
    </source>
</evidence>
<dbReference type="GO" id="GO:0005829">
    <property type="term" value="C:cytosol"/>
    <property type="evidence" value="ECO:0007669"/>
    <property type="project" value="TreeGrafter"/>
</dbReference>
<dbReference type="Gene3D" id="3.40.50.620">
    <property type="entry name" value="HUPs"/>
    <property type="match status" value="1"/>
</dbReference>
<evidence type="ECO:0000313" key="9">
    <source>
        <dbReference type="EMBL" id="MBB5292355.1"/>
    </source>
</evidence>
<dbReference type="GO" id="GO:0006424">
    <property type="term" value="P:glutamyl-tRNA aminoacylation"/>
    <property type="evidence" value="ECO:0007669"/>
    <property type="project" value="TreeGrafter"/>
</dbReference>
<evidence type="ECO:0000256" key="3">
    <source>
        <dbReference type="ARBA" id="ARBA00022741"/>
    </source>
</evidence>
<keyword evidence="4" id="KW-0862">Zinc</keyword>
<keyword evidence="2" id="KW-0479">Metal-binding</keyword>
<name>A0A7W8HYW4_9CAUL</name>
<dbReference type="InterPro" id="IPR049940">
    <property type="entry name" value="GluQ/Sye"/>
</dbReference>
<keyword evidence="7" id="KW-0648">Protein biosynthesis</keyword>
<protein>
    <submittedName>
        <fullName evidence="9">Glutamyl-Q tRNA(Asp) synthetase</fullName>
        <ecNumber evidence="9">6.1.1.-</ecNumber>
    </submittedName>
</protein>
<dbReference type="InterPro" id="IPR014729">
    <property type="entry name" value="Rossmann-like_a/b/a_fold"/>
</dbReference>
<dbReference type="PANTHER" id="PTHR43311:SF1">
    <property type="entry name" value="GLUTAMYL-Q TRNA(ASP) SYNTHETASE"/>
    <property type="match status" value="1"/>
</dbReference>
<dbReference type="EC" id="6.1.1.-" evidence="9"/>
<comment type="similarity">
    <text evidence="7">Belongs to the class-I aminoacyl-tRNA synthetase family.</text>
</comment>
<dbReference type="NCBIfam" id="NF004315">
    <property type="entry name" value="PRK05710.1-4"/>
    <property type="match status" value="1"/>
</dbReference>
<evidence type="ECO:0000256" key="1">
    <source>
        <dbReference type="ARBA" id="ARBA00022598"/>
    </source>
</evidence>
<dbReference type="GO" id="GO:0004818">
    <property type="term" value="F:glutamate-tRNA ligase activity"/>
    <property type="evidence" value="ECO:0007669"/>
    <property type="project" value="TreeGrafter"/>
</dbReference>
<evidence type="ECO:0000313" key="10">
    <source>
        <dbReference type="Proteomes" id="UP000566663"/>
    </source>
</evidence>
<evidence type="ECO:0000256" key="7">
    <source>
        <dbReference type="RuleBase" id="RU363037"/>
    </source>
</evidence>
<reference evidence="9 10" key="1">
    <citation type="submission" date="2020-08" db="EMBL/GenBank/DDBJ databases">
        <title>Genomic Encyclopedia of Type Strains, Phase IV (KMG-IV): sequencing the most valuable type-strain genomes for metagenomic binning, comparative biology and taxonomic classification.</title>
        <authorList>
            <person name="Goeker M."/>
        </authorList>
    </citation>
    <scope>NUCLEOTIDE SEQUENCE [LARGE SCALE GENOMIC DNA]</scope>
    <source>
        <strain evidence="9 10">DSM 25335</strain>
    </source>
</reference>
<dbReference type="InterPro" id="IPR020058">
    <property type="entry name" value="Glu/Gln-tRNA-synth_Ib_cat-dom"/>
</dbReference>
<comment type="caution">
    <text evidence="9">The sequence shown here is derived from an EMBL/GenBank/DDBJ whole genome shotgun (WGS) entry which is preliminary data.</text>
</comment>
<dbReference type="Pfam" id="PF00749">
    <property type="entry name" value="tRNA-synt_1c"/>
    <property type="match status" value="1"/>
</dbReference>
<gene>
    <name evidence="9" type="ORF">HNQ67_001875</name>
</gene>
<dbReference type="PRINTS" id="PR00987">
    <property type="entry name" value="TRNASYNTHGLU"/>
</dbReference>
<keyword evidence="6 7" id="KW-0030">Aminoacyl-tRNA synthetase</keyword>
<keyword evidence="5 7" id="KW-0067">ATP-binding</keyword>
<organism evidence="9 10">
    <name type="scientific">Brevundimonas basaltis</name>
    <dbReference type="NCBI Taxonomy" id="472166"/>
    <lineage>
        <taxon>Bacteria</taxon>
        <taxon>Pseudomonadati</taxon>
        <taxon>Pseudomonadota</taxon>
        <taxon>Alphaproteobacteria</taxon>
        <taxon>Caulobacterales</taxon>
        <taxon>Caulobacteraceae</taxon>
        <taxon>Brevundimonas</taxon>
    </lineage>
</organism>
<dbReference type="GO" id="GO:0005524">
    <property type="term" value="F:ATP binding"/>
    <property type="evidence" value="ECO:0007669"/>
    <property type="project" value="UniProtKB-KW"/>
</dbReference>
<keyword evidence="1 7" id="KW-0436">Ligase</keyword>
<dbReference type="InterPro" id="IPR000924">
    <property type="entry name" value="Glu/Gln-tRNA-synth"/>
</dbReference>
<dbReference type="PANTHER" id="PTHR43311">
    <property type="entry name" value="GLUTAMATE--TRNA LIGASE"/>
    <property type="match status" value="1"/>
</dbReference>
<evidence type="ECO:0000259" key="8">
    <source>
        <dbReference type="Pfam" id="PF00749"/>
    </source>
</evidence>
<evidence type="ECO:0000256" key="2">
    <source>
        <dbReference type="ARBA" id="ARBA00022723"/>
    </source>
</evidence>
<proteinExistence type="inferred from homology"/>
<sequence length="291" mass="32506">MSACRYRRSMFVTRFAPSPTGRLHKGHAFSALTAWQAARVAGGRFLLRMEDIDPTRRRPEFDAAILEDLAWLGLDWEQPVRRQSHHLAEYAAVVNTLNRRGLLYRCFRTRREILDTIGDAPHGPAEAVSPGPHPADEEARLLAEGRRFAWRLSLDRAREALGQEVWGSLTFTEEGQGPRGESGIIPARPETAGDVVLARKDAGTAYHLAVTHDDALQEVSHVIRGEDLFEATHIQVLIQALMGWPTPVYRHHRLMTGPDGRRFAKRDGSVTLAQLRAEGASPETLRADLGF</sequence>
<keyword evidence="3 7" id="KW-0547">Nucleotide-binding</keyword>
<accession>A0A7W8HYW4</accession>
<dbReference type="EMBL" id="JACHFZ010000003">
    <property type="protein sequence ID" value="MBB5292355.1"/>
    <property type="molecule type" value="Genomic_DNA"/>
</dbReference>
<keyword evidence="10" id="KW-1185">Reference proteome</keyword>
<evidence type="ECO:0000256" key="6">
    <source>
        <dbReference type="ARBA" id="ARBA00023146"/>
    </source>
</evidence>
<dbReference type="Proteomes" id="UP000566663">
    <property type="component" value="Unassembled WGS sequence"/>
</dbReference>